<dbReference type="PROSITE" id="PS50096">
    <property type="entry name" value="IQ"/>
    <property type="match status" value="5"/>
</dbReference>
<feature type="compositionally biased region" description="Polar residues" evidence="1">
    <location>
        <begin position="1437"/>
        <end position="1452"/>
    </location>
</feature>
<dbReference type="SMART" id="SM00394">
    <property type="entry name" value="RIIa"/>
    <property type="match status" value="2"/>
</dbReference>
<dbReference type="GO" id="GO:0060271">
    <property type="term" value="P:cilium assembly"/>
    <property type="evidence" value="ECO:0007669"/>
    <property type="project" value="InterPro"/>
</dbReference>
<evidence type="ECO:0000256" key="1">
    <source>
        <dbReference type="SAM" id="MobiDB-lite"/>
    </source>
</evidence>
<dbReference type="CDD" id="cd12084">
    <property type="entry name" value="DD_RII_PKA-like"/>
    <property type="match status" value="2"/>
</dbReference>
<feature type="region of interest" description="Disordered" evidence="1">
    <location>
        <begin position="2290"/>
        <end position="2316"/>
    </location>
</feature>
<organism evidence="3">
    <name type="scientific">Drosophila rhopaloa</name>
    <name type="common">Fruit fly</name>
    <dbReference type="NCBI Taxonomy" id="1041015"/>
    <lineage>
        <taxon>Eukaryota</taxon>
        <taxon>Metazoa</taxon>
        <taxon>Ecdysozoa</taxon>
        <taxon>Arthropoda</taxon>
        <taxon>Hexapoda</taxon>
        <taxon>Insecta</taxon>
        <taxon>Pterygota</taxon>
        <taxon>Neoptera</taxon>
        <taxon>Endopterygota</taxon>
        <taxon>Diptera</taxon>
        <taxon>Brachycera</taxon>
        <taxon>Muscomorpha</taxon>
        <taxon>Ephydroidea</taxon>
        <taxon>Drosophilidae</taxon>
        <taxon>Drosophila</taxon>
        <taxon>Sophophora</taxon>
    </lineage>
</organism>
<feature type="region of interest" description="Disordered" evidence="1">
    <location>
        <begin position="673"/>
        <end position="743"/>
    </location>
</feature>
<proteinExistence type="predicted"/>
<dbReference type="InterPro" id="IPR003117">
    <property type="entry name" value="cAMP_dep_PK_reg_su_I/II_a/b"/>
</dbReference>
<protein>
    <submittedName>
        <fullName evidence="3">Uncharacterized protein LOC108052166 isoform X1</fullName>
    </submittedName>
</protein>
<feature type="compositionally biased region" description="Basic and acidic residues" evidence="1">
    <location>
        <begin position="1150"/>
        <end position="1162"/>
    </location>
</feature>
<feature type="region of interest" description="Disordered" evidence="1">
    <location>
        <begin position="2361"/>
        <end position="2384"/>
    </location>
</feature>
<feature type="compositionally biased region" description="Acidic residues" evidence="1">
    <location>
        <begin position="1249"/>
        <end position="1263"/>
    </location>
</feature>
<feature type="region of interest" description="Disordered" evidence="1">
    <location>
        <begin position="1566"/>
        <end position="1585"/>
    </location>
</feature>
<accession>A0A6P4FQX8</accession>
<dbReference type="GO" id="GO:0005929">
    <property type="term" value="C:cilium"/>
    <property type="evidence" value="ECO:0007669"/>
    <property type="project" value="TreeGrafter"/>
</dbReference>
<feature type="compositionally biased region" description="Polar residues" evidence="1">
    <location>
        <begin position="1059"/>
        <end position="1070"/>
    </location>
</feature>
<dbReference type="Gene3D" id="1.20.890.10">
    <property type="entry name" value="cAMP-dependent protein kinase regulatory subunit, dimerization-anchoring domain"/>
    <property type="match status" value="2"/>
</dbReference>
<feature type="compositionally biased region" description="Basic and acidic residues" evidence="1">
    <location>
        <begin position="2601"/>
        <end position="2615"/>
    </location>
</feature>
<reference evidence="3" key="1">
    <citation type="submission" date="2025-08" db="UniProtKB">
        <authorList>
            <consortium name="RefSeq"/>
        </authorList>
    </citation>
    <scope>IDENTIFICATION</scope>
</reference>
<feature type="region of interest" description="Disordered" evidence="1">
    <location>
        <begin position="2548"/>
        <end position="2580"/>
    </location>
</feature>
<name>A0A6P4FQX8_DRORH</name>
<dbReference type="SMART" id="SM00015">
    <property type="entry name" value="IQ"/>
    <property type="match status" value="11"/>
</dbReference>
<feature type="domain" description="RIIa" evidence="2">
    <location>
        <begin position="11"/>
        <end position="42"/>
    </location>
</feature>
<feature type="region of interest" description="Disordered" evidence="1">
    <location>
        <begin position="2421"/>
        <end position="2466"/>
    </location>
</feature>
<dbReference type="Pfam" id="PF00612">
    <property type="entry name" value="IQ"/>
    <property type="match status" value="5"/>
</dbReference>
<feature type="compositionally biased region" description="Polar residues" evidence="1">
    <location>
        <begin position="1343"/>
        <end position="1356"/>
    </location>
</feature>
<feature type="compositionally biased region" description="Polar residues" evidence="1">
    <location>
        <begin position="2563"/>
        <end position="2580"/>
    </location>
</feature>
<feature type="region of interest" description="Disordered" evidence="1">
    <location>
        <begin position="1036"/>
        <end position="1073"/>
    </location>
</feature>
<feature type="region of interest" description="Disordered" evidence="1">
    <location>
        <begin position="1243"/>
        <end position="1356"/>
    </location>
</feature>
<gene>
    <name evidence="3" type="primary">LOC108052166</name>
</gene>
<feature type="compositionally biased region" description="Polar residues" evidence="1">
    <location>
        <begin position="1038"/>
        <end position="1049"/>
    </location>
</feature>
<evidence type="ECO:0000313" key="3">
    <source>
        <dbReference type="RefSeq" id="XP_016989993.1"/>
    </source>
</evidence>
<dbReference type="Gene3D" id="1.20.5.190">
    <property type="match status" value="4"/>
</dbReference>
<feature type="region of interest" description="Disordered" evidence="1">
    <location>
        <begin position="1176"/>
        <end position="1227"/>
    </location>
</feature>
<dbReference type="InterPro" id="IPR028765">
    <property type="entry name" value="IQCB1"/>
</dbReference>
<feature type="compositionally biased region" description="Polar residues" evidence="1">
    <location>
        <begin position="2421"/>
        <end position="2430"/>
    </location>
</feature>
<feature type="compositionally biased region" description="Basic and acidic residues" evidence="1">
    <location>
        <begin position="1309"/>
        <end position="1318"/>
    </location>
</feature>
<dbReference type="PANTHER" id="PTHR15673:SF2">
    <property type="entry name" value="IQ CALMODULIN-BINDING MOTIF-CONTAINING PROTEIN 1"/>
    <property type="match status" value="1"/>
</dbReference>
<dbReference type="GO" id="GO:0005516">
    <property type="term" value="F:calmodulin binding"/>
    <property type="evidence" value="ECO:0007669"/>
    <property type="project" value="InterPro"/>
</dbReference>
<dbReference type="SUPFAM" id="SSF47391">
    <property type="entry name" value="Dimerization-anchoring domain of cAMP-dependent PK regulatory subunit"/>
    <property type="match status" value="2"/>
</dbReference>
<feature type="compositionally biased region" description="Basic and acidic residues" evidence="1">
    <location>
        <begin position="1328"/>
        <end position="1340"/>
    </location>
</feature>
<dbReference type="RefSeq" id="XP_016989993.1">
    <property type="nucleotide sequence ID" value="XM_017134504.1"/>
</dbReference>
<sequence length="2971" mass="332134">MTTASLPRVPEGLRDLMKVYTKEVLREKPADLYGYSANFFNVIVGEKSHQVVRKYEPVQTYETIMKNRVRQQVPLSLVFNIIPEKLTDLIKQFIKAVLREKPENIYIFAQEYFQRMSKEKSGRIEYTKYSTYEKSLKDKENVTPVSKVTCECGRILSAKTKDVENTASAYTDTKLAEADQSTFSSSISYLQSVVIIQRHFRRYLKQRNLGREKDKCNSVEYVAAILLIQRQVRRLLAKKRVEELKNSRDARKLSSKFNAADYMKAVVVIQRHYRIYLKRKQEQNRLKNGTVSLATAAIIIQRAFRRMVALHRAKRSASSAADQAEELNDNASETGSYTSVSTALLSTESTELGIANFEERVHQKIIHEDEEVDNDNVDVGLEKEFAEPIKGAEKSIQLKKSEILSGALIENMICKPNLENVKDFNNESKDLEVDAKVPAELENIKDFISESKDLEEDAEIPADLVIEAVKSRASQDQKPEIISNTASIDLESAAHIELKAKHDEEELELAKEAELKTIKDSLDIELETQDELKDKAPNLESKYVAETKPKNESVDIVEQEGGESKDPNLAKEIEKKENDAMENILKTVEDSSNNLGDEQEKSVKAEVTPTVSIEIEHVIDIVEDSILTHHDSNVDLVRDLSGTDHVADELNSEPTVEEGSFKTVLDNHNGELREQETINENNNEVSKDPLTPIKNEDSIMLAKNDSLSEHENKSFPKSRDKRSTEDKEIVQSNSESHESSIKGDFDLLNESDAILKPIIQDEVQISNDKALGESSETILATEDIPRTENETISGSTETFINNAREPLEEVVKPTIEEFTLVKDSQIDDAINDFKEIISKSIDTNDNSQIENELLKPDIKNIEEASDLSKAELENGLLDDLKAKKGELEILVEPETYKMDQNIEKSFEKSDYLLENIKADNSSDETEILQSEIRKLSNQETLLIGSESLETENISSVEGDIFITSNSEEPKAEFHNFGVFIEGMAEKDKNNRTDTQCTNEAAIADISESMGEITVPASTVIVDDSLIASVEHEFKDSVKNGSEGSDTQTENIEDNKETKMSNASESGHSTKISIDDSIIDNTKFSTEVSEIAGAEDETLPIESETMLVKDKKQVVESIEVDNISNEESKSLQLEVNVSDTKTLPINSGSEKVGDSELKHKSTELDSFCPELTEETKNISNTFNDEKSETTEKVLSTSEETKHSSELVDSHKRSKEDIENSTQPNEREMSIINTVLAVMEVSDKNETVSQEFEDKEIAVPDDEDTLAVKNKESDSIIEEMLDKTKPESALEKKKPDEGPTAALLEDESPDPETKPKKDDSTDLESSSAAVEDKCIGESKPKTDSPAASTSEKNSSLLVSNQLIGTQNLPTNHIEIEKNTKKLSSPSVKDKDIGTLTLGRLVPTPIAELQLKSFKTPNDDGAWYDIYMEPKITSEKDSDNTPSPVQIGQPDTSSVGEEPTIVAERSPSYYTPKEIVEAVVPKAKNSVSFFISFDPDDGKPKYKIPKKFRDQPKKDTMKEIIKIDDIQSESEVDSNDEEIEVIEVSEGDPEYQQIGGSKLQTILELDNENEQPTEISNENSALEPELEDSSIRNINKVESKMEKVNSENISVPGNEKLLTQSTKSDIERYELAYNTDISRMTRSVQIIERAYKRFTNKRSLNSEPDHESAFSKQNGAAIIIQKWVRESLRKRSLQVSSDISQKSKESLAAKKIQRAFRRYVEKTTERKSASKHFTKKEETAALVIQKAIRLYLQRNYVEPNKTQFPDKTEFEQNQAAEKIQRAYRRYLKLAGKSEKIGESQSQELQEVDNPVDDISTPIQLLNPSEEKEIVVYKSEELQNIEKPLKASLSSTQFLKSTDNPEIMNELQTEELQEVEGAAETISNQILISNLADEPKMIKEEKANELRELENPLKDIENPLKARLSLTQNQKSSDNSVFMKESQTEELQEVEKAAETISNQILMSNLANEPKIIKKVKNSELRELDNLSKDTLLSSSFDGPETITEVQSIEQENSLKASQLYTPKLADEIINVFKADELEGENLAKVISSPKLADQPKETISDELIELKNSLKDNSSPIHMSKAAEEPEIIIELHSENLQETENLAEANSSPIHSPKLADQPKETLSDELIELKHSLKDNSSPIPMSKAAEDPEIIGELQSENLQETENLAEANSSPIHPPKLADQLKETMSDELIELKHSRKDNSSPILMFKAADEPEIISELQSENLQETESLAEANSSPIHTLKLADSTQKLQDLQIEEELQELDKHAEANSNQVQDRPEIIMELDRDELKAENSHAETNSSLIYSSKDEPDGKSSAASVIQRAFRQYMERKKLENFDETSFDSITSSRITAIETSNYQTAGTPLESLVKEPTDEPIEDASKGSQKSEWFVGSTRIIPSQGVVEEHLGVETDPDPAAITSKTELNTSTQVESVETVDRTHGSLESKLTPGISSSKIDESVGSASEKDNAVSSGLAGLTKSSEAGLGSGEDPLLLSQSDFGGIVHSLDIASTQELVNNFLENEIEYSSKQGPFLPQEVKEEPCVKKSASLVNLSEGESEPDLASQKAENTDSSASENTGLDTLSADTIDKATIKLSKPEEVIEKMSQLRDSKSHDRLPSADPSFDESVVRPMSSLQEQYSLDIEDGDIIVYNRLQRDETRESSAQSDSVVFGEAVAEKIQDKDLLNEEESGRVHLMRHYTIAGDDPRGLFRSVTIDDALSFVEVGGKDMGINSTNSFCLDDETSENIRKKMMAYSLSETDSDYFDPRKTSKEDFDVDTAMADDMGTSTETESTIVSAATKIQAGARGFLTRRRLRRASAGTKSSTLDTKASFGNDAISESLERFIEEEAAKKIQAAYRMHTRKRKVHNRKIEGISLESNLAARRQKLQRGDALRNDSTPDEESSVIASGVQAQKSSKLIKSKTVGEAKLKADMELKWLKMRQNSMPVQIDCEVFRVIPKHMRKRIKSAEANKRK</sequence>
<feature type="domain" description="RIIa" evidence="2">
    <location>
        <begin position="84"/>
        <end position="121"/>
    </location>
</feature>
<feature type="region of interest" description="Disordered" evidence="1">
    <location>
        <begin position="1141"/>
        <end position="1164"/>
    </location>
</feature>
<feature type="compositionally biased region" description="Basic and acidic residues" evidence="1">
    <location>
        <begin position="1267"/>
        <end position="1295"/>
    </location>
</feature>
<evidence type="ECO:0000259" key="2">
    <source>
        <dbReference type="SMART" id="SM00394"/>
    </source>
</evidence>
<feature type="region of interest" description="Disordered" evidence="1">
    <location>
        <begin position="2884"/>
        <end position="2905"/>
    </location>
</feature>
<dbReference type="OrthoDB" id="6161835at2759"/>
<dbReference type="InterPro" id="IPR000048">
    <property type="entry name" value="IQ_motif_EF-hand-BS"/>
</dbReference>
<feature type="compositionally biased region" description="Basic and acidic residues" evidence="1">
    <location>
        <begin position="706"/>
        <end position="743"/>
    </location>
</feature>
<dbReference type="PANTHER" id="PTHR15673">
    <property type="entry name" value="IQ CALMODULIN-BINDING MOTIF CONTAINING PROTEIN 1"/>
    <property type="match status" value="1"/>
</dbReference>
<dbReference type="Pfam" id="PF02197">
    <property type="entry name" value="RIIa"/>
    <property type="match status" value="1"/>
</dbReference>
<feature type="compositionally biased region" description="Basic and acidic residues" evidence="1">
    <location>
        <begin position="1197"/>
        <end position="1216"/>
    </location>
</feature>
<feature type="region of interest" description="Disordered" evidence="1">
    <location>
        <begin position="2601"/>
        <end position="2624"/>
    </location>
</feature>
<feature type="region of interest" description="Disordered" evidence="1">
    <location>
        <begin position="1430"/>
        <end position="1463"/>
    </location>
</feature>